<evidence type="ECO:0000256" key="1">
    <source>
        <dbReference type="ARBA" id="ARBA00001974"/>
    </source>
</evidence>
<dbReference type="PROSITE" id="PS00862">
    <property type="entry name" value="OX2_COVAL_FAD"/>
    <property type="match status" value="1"/>
</dbReference>
<dbReference type="EMBL" id="ADVG01000003">
    <property type="protein sequence ID" value="EFH84650.1"/>
    <property type="molecule type" value="Genomic_DNA"/>
</dbReference>
<dbReference type="InterPro" id="IPR015345">
    <property type="entry name" value="Cytokinin_DH_FAD/cytokin-bd"/>
</dbReference>
<evidence type="ECO:0000313" key="7">
    <source>
        <dbReference type="EMBL" id="EFH84650.1"/>
    </source>
</evidence>
<dbReference type="OrthoDB" id="9800184at2"/>
<dbReference type="InterPro" id="IPR016169">
    <property type="entry name" value="FAD-bd_PCMH_sub2"/>
</dbReference>
<comment type="similarity">
    <text evidence="2">Belongs to the oxygen-dependent FAD-linked oxidoreductase family.</text>
</comment>
<organism evidence="7 8">
    <name type="scientific">Ktedonobacter racemifer DSM 44963</name>
    <dbReference type="NCBI Taxonomy" id="485913"/>
    <lineage>
        <taxon>Bacteria</taxon>
        <taxon>Bacillati</taxon>
        <taxon>Chloroflexota</taxon>
        <taxon>Ktedonobacteria</taxon>
        <taxon>Ktedonobacterales</taxon>
        <taxon>Ktedonobacteraceae</taxon>
        <taxon>Ktedonobacter</taxon>
    </lineage>
</organism>
<keyword evidence="3" id="KW-0285">Flavoprotein</keyword>
<reference evidence="7 8" key="1">
    <citation type="journal article" date="2011" name="Stand. Genomic Sci.">
        <title>Non-contiguous finished genome sequence and contextual data of the filamentous soil bacterium Ktedonobacter racemifer type strain (SOSP1-21).</title>
        <authorList>
            <person name="Chang Y.J."/>
            <person name="Land M."/>
            <person name="Hauser L."/>
            <person name="Chertkov O."/>
            <person name="Del Rio T.G."/>
            <person name="Nolan M."/>
            <person name="Copeland A."/>
            <person name="Tice H."/>
            <person name="Cheng J.F."/>
            <person name="Lucas S."/>
            <person name="Han C."/>
            <person name="Goodwin L."/>
            <person name="Pitluck S."/>
            <person name="Ivanova N."/>
            <person name="Ovchinikova G."/>
            <person name="Pati A."/>
            <person name="Chen A."/>
            <person name="Palaniappan K."/>
            <person name="Mavromatis K."/>
            <person name="Liolios K."/>
            <person name="Brettin T."/>
            <person name="Fiebig A."/>
            <person name="Rohde M."/>
            <person name="Abt B."/>
            <person name="Goker M."/>
            <person name="Detter J.C."/>
            <person name="Woyke T."/>
            <person name="Bristow J."/>
            <person name="Eisen J.A."/>
            <person name="Markowitz V."/>
            <person name="Hugenholtz P."/>
            <person name="Kyrpides N.C."/>
            <person name="Klenk H.P."/>
            <person name="Lapidus A."/>
        </authorList>
    </citation>
    <scope>NUCLEOTIDE SEQUENCE [LARGE SCALE GENOMIC DNA]</scope>
    <source>
        <strain evidence="8">DSM 44963</strain>
    </source>
</reference>
<proteinExistence type="inferred from homology"/>
<dbReference type="SUPFAM" id="SSF56176">
    <property type="entry name" value="FAD-binding/transporter-associated domain-like"/>
    <property type="match status" value="1"/>
</dbReference>
<dbReference type="InterPro" id="IPR006093">
    <property type="entry name" value="Oxy_OxRdtase_FAD_BS"/>
</dbReference>
<keyword evidence="4" id="KW-0274">FAD</keyword>
<evidence type="ECO:0000256" key="3">
    <source>
        <dbReference type="ARBA" id="ARBA00022630"/>
    </source>
</evidence>
<dbReference type="GO" id="GO:0019139">
    <property type="term" value="F:cytokinin dehydrogenase activity"/>
    <property type="evidence" value="ECO:0007669"/>
    <property type="project" value="InterPro"/>
</dbReference>
<dbReference type="GO" id="GO:0071949">
    <property type="term" value="F:FAD binding"/>
    <property type="evidence" value="ECO:0007669"/>
    <property type="project" value="InterPro"/>
</dbReference>
<dbReference type="PANTHER" id="PTHR13878">
    <property type="entry name" value="GULONOLACTONE OXIDASE"/>
    <property type="match status" value="1"/>
</dbReference>
<protein>
    <submittedName>
        <fullName evidence="7">FAD linked oxidase domain protein</fullName>
    </submittedName>
</protein>
<dbReference type="InterPro" id="IPR016164">
    <property type="entry name" value="FAD-linked_Oxase-like_C"/>
</dbReference>
<dbReference type="STRING" id="485913.Krac_5743"/>
<evidence type="ECO:0000256" key="4">
    <source>
        <dbReference type="ARBA" id="ARBA00022827"/>
    </source>
</evidence>
<dbReference type="InParanoid" id="D6TWR7"/>
<dbReference type="AlphaFoldDB" id="D6TWR7"/>
<feature type="domain" description="FAD-binding PCMH-type" evidence="6">
    <location>
        <begin position="92"/>
        <end position="262"/>
    </location>
</feature>
<dbReference type="InterPro" id="IPR036318">
    <property type="entry name" value="FAD-bd_PCMH-like_sf"/>
</dbReference>
<dbReference type="InterPro" id="IPR016166">
    <property type="entry name" value="FAD-bd_PCMH"/>
</dbReference>
<dbReference type="Gene3D" id="3.30.43.10">
    <property type="entry name" value="Uridine Diphospho-n-acetylenolpyruvylglucosamine Reductase, domain 2"/>
    <property type="match status" value="1"/>
</dbReference>
<dbReference type="PROSITE" id="PS51387">
    <property type="entry name" value="FAD_PCMH"/>
    <property type="match status" value="1"/>
</dbReference>
<dbReference type="eggNOG" id="COG0277">
    <property type="taxonomic scope" value="Bacteria"/>
</dbReference>
<evidence type="ECO:0000256" key="2">
    <source>
        <dbReference type="ARBA" id="ARBA00005466"/>
    </source>
</evidence>
<evidence type="ECO:0000313" key="8">
    <source>
        <dbReference type="Proteomes" id="UP000004508"/>
    </source>
</evidence>
<evidence type="ECO:0000256" key="5">
    <source>
        <dbReference type="ARBA" id="ARBA00023002"/>
    </source>
</evidence>
<dbReference type="GO" id="GO:0009690">
    <property type="term" value="P:cytokinin metabolic process"/>
    <property type="evidence" value="ECO:0007669"/>
    <property type="project" value="InterPro"/>
</dbReference>
<keyword evidence="5" id="KW-0560">Oxidoreductase</keyword>
<dbReference type="Gene3D" id="3.30.465.10">
    <property type="match status" value="1"/>
</dbReference>
<sequence length="512" mass="55906">MKQEELTARGCLRTFEYEKGSSTLSCRLVLCITLFHILPCPETKKGFAKMSHDGSHVDTQPPAHADLPIFEGIFSTEEGDRRLASDDFGHLVHRVPSAVLSPRSVDDVVRVVQYARQHGLTVAPRGQGHSTSGQAQVEGGIVVHLTSLNAITAIHADCVEVEAGALWSTLLQATLAQGLTPPVLTDFTGLSIGGVLSVGGIGGTSYRYGPIVDNVLALEVVTGEGKLETCSPQQQPDLFHNVLAGLGQCGMIVKATLRLVPAPTHARVFHLFYPHVGAMLHDQRLLMRDGRFDYLLGYIIPTPQGTWGYMLEGTIFYTSSAQHPDNAQLLAHLGFIAGIEQVEDMTYLTFANRVVLQVDGLKAQGAWDQQHPWFDVFVPDSKIEPFVSEALAEISPIDFGLMPILLYGLDSASFRAPLLPAPAEGTFFLFDILRSLAPSSGTLAQAIEHNRQLYERSRALGATCYPIGTLNLTPADWQAHFGPQWVGLQRAKQRFDPDDILTPGQNIFPRQK</sequence>
<dbReference type="InterPro" id="IPR050432">
    <property type="entry name" value="FAD-linked_Oxidoreductases_BP"/>
</dbReference>
<keyword evidence="8" id="KW-1185">Reference proteome</keyword>
<dbReference type="SUPFAM" id="SSF55103">
    <property type="entry name" value="FAD-linked oxidases, C-terminal domain"/>
    <property type="match status" value="1"/>
</dbReference>
<name>D6TWR7_KTERA</name>
<gene>
    <name evidence="7" type="ORF">Krac_5743</name>
</gene>
<dbReference type="InterPro" id="IPR016170">
    <property type="entry name" value="Cytok_DH_C_sf"/>
</dbReference>
<dbReference type="Pfam" id="PF09265">
    <property type="entry name" value="Cytokin-bind"/>
    <property type="match status" value="1"/>
</dbReference>
<comment type="cofactor">
    <cofactor evidence="1">
        <name>FAD</name>
        <dbReference type="ChEBI" id="CHEBI:57692"/>
    </cofactor>
</comment>
<dbReference type="PANTHER" id="PTHR13878:SF53">
    <property type="entry name" value="CYTOKININ DEHYDROGENASE 6"/>
    <property type="match status" value="1"/>
</dbReference>
<dbReference type="Proteomes" id="UP000004508">
    <property type="component" value="Unassembled WGS sequence"/>
</dbReference>
<dbReference type="Gene3D" id="3.40.462.10">
    <property type="entry name" value="FAD-linked oxidases, C-terminal domain"/>
    <property type="match status" value="1"/>
</dbReference>
<comment type="caution">
    <text evidence="7">The sequence shown here is derived from an EMBL/GenBank/DDBJ whole genome shotgun (WGS) entry which is preliminary data.</text>
</comment>
<dbReference type="Pfam" id="PF01565">
    <property type="entry name" value="FAD_binding_4"/>
    <property type="match status" value="1"/>
</dbReference>
<evidence type="ECO:0000259" key="6">
    <source>
        <dbReference type="PROSITE" id="PS51387"/>
    </source>
</evidence>
<dbReference type="InterPro" id="IPR006094">
    <property type="entry name" value="Oxid_FAD_bind_N"/>
</dbReference>
<accession>D6TWR7</accession>
<dbReference type="InterPro" id="IPR016167">
    <property type="entry name" value="FAD-bd_PCMH_sub1"/>
</dbReference>